<dbReference type="EMBL" id="FQVW01000013">
    <property type="protein sequence ID" value="SHG04829.1"/>
    <property type="molecule type" value="Genomic_DNA"/>
</dbReference>
<dbReference type="GO" id="GO:0000976">
    <property type="term" value="F:transcription cis-regulatory region binding"/>
    <property type="evidence" value="ECO:0007669"/>
    <property type="project" value="TreeGrafter"/>
</dbReference>
<evidence type="ECO:0000259" key="5">
    <source>
        <dbReference type="PROSITE" id="PS50931"/>
    </source>
</evidence>
<dbReference type="InterPro" id="IPR005119">
    <property type="entry name" value="LysR_subst-bd"/>
</dbReference>
<evidence type="ECO:0000313" key="7">
    <source>
        <dbReference type="Proteomes" id="UP000183988"/>
    </source>
</evidence>
<dbReference type="STRING" id="930117.SAMN05216225_101370"/>
<dbReference type="PROSITE" id="PS50931">
    <property type="entry name" value="HTH_LYSR"/>
    <property type="match status" value="1"/>
</dbReference>
<gene>
    <name evidence="6" type="ORF">SAMN05216225_101370</name>
</gene>
<keyword evidence="2" id="KW-0805">Transcription regulation</keyword>
<dbReference type="AlphaFoldDB" id="A0A1M5GM63"/>
<dbReference type="GO" id="GO:0003700">
    <property type="term" value="F:DNA-binding transcription factor activity"/>
    <property type="evidence" value="ECO:0007669"/>
    <property type="project" value="InterPro"/>
</dbReference>
<evidence type="ECO:0000256" key="3">
    <source>
        <dbReference type="ARBA" id="ARBA00023125"/>
    </source>
</evidence>
<protein>
    <submittedName>
        <fullName evidence="6">DNA-binding transcriptional regulator, LysR family</fullName>
    </submittedName>
</protein>
<dbReference type="RefSeq" id="WP_072889697.1">
    <property type="nucleotide sequence ID" value="NZ_FQVW01000013.1"/>
</dbReference>
<dbReference type="PRINTS" id="PR00039">
    <property type="entry name" value="HTHLYSR"/>
</dbReference>
<dbReference type="OrthoDB" id="63123at2"/>
<evidence type="ECO:0000256" key="1">
    <source>
        <dbReference type="ARBA" id="ARBA00009437"/>
    </source>
</evidence>
<keyword evidence="4" id="KW-0804">Transcription</keyword>
<comment type="similarity">
    <text evidence="1">Belongs to the LysR transcriptional regulatory family.</text>
</comment>
<evidence type="ECO:0000256" key="4">
    <source>
        <dbReference type="ARBA" id="ARBA00023163"/>
    </source>
</evidence>
<sequence>MKPTEIESFLAIVQFGNLTKAAHSLFISQSTLSQRLKALEDELEITLLKRKKGQDFITLTPAGDKFYKIAKKFERLAIEAKEIKTEQEEDTLIVGAVDSIHNFVLPSIYNQIKKKYPKTKLVLKTHQSDELYTLIEKQEIDIGFSLQERVLNRFSVKRMFEEKMVLVKKRGIEDINIIHNSDLDPEYELYVNWGMNFRSWHEKWWGIEGTRGIQVDTASLMMLFLKNPRNWAIVPISMAKQFEKEYDVSIYPLYDEAPNRICYAVFPKDSEKLPIIENCILNRGMET</sequence>
<dbReference type="InterPro" id="IPR000847">
    <property type="entry name" value="LysR_HTH_N"/>
</dbReference>
<dbReference type="PANTHER" id="PTHR30126:SF40">
    <property type="entry name" value="HTH-TYPE TRANSCRIPTIONAL REGULATOR GLTR"/>
    <property type="match status" value="1"/>
</dbReference>
<dbReference type="Gene3D" id="3.40.190.290">
    <property type="match status" value="1"/>
</dbReference>
<dbReference type="InterPro" id="IPR036388">
    <property type="entry name" value="WH-like_DNA-bd_sf"/>
</dbReference>
<dbReference type="Gene3D" id="1.10.10.10">
    <property type="entry name" value="Winged helix-like DNA-binding domain superfamily/Winged helix DNA-binding domain"/>
    <property type="match status" value="1"/>
</dbReference>
<dbReference type="SUPFAM" id="SSF46785">
    <property type="entry name" value="Winged helix' DNA-binding domain"/>
    <property type="match status" value="1"/>
</dbReference>
<accession>A0A1M5GM63</accession>
<name>A0A1M5GM63_9BACI</name>
<dbReference type="InterPro" id="IPR036390">
    <property type="entry name" value="WH_DNA-bd_sf"/>
</dbReference>
<organism evidence="6 7">
    <name type="scientific">Ornithinibacillus halophilus</name>
    <dbReference type="NCBI Taxonomy" id="930117"/>
    <lineage>
        <taxon>Bacteria</taxon>
        <taxon>Bacillati</taxon>
        <taxon>Bacillota</taxon>
        <taxon>Bacilli</taxon>
        <taxon>Bacillales</taxon>
        <taxon>Bacillaceae</taxon>
        <taxon>Ornithinibacillus</taxon>
    </lineage>
</organism>
<reference evidence="6 7" key="1">
    <citation type="submission" date="2016-11" db="EMBL/GenBank/DDBJ databases">
        <authorList>
            <person name="Jaros S."/>
            <person name="Januszkiewicz K."/>
            <person name="Wedrychowicz H."/>
        </authorList>
    </citation>
    <scope>NUCLEOTIDE SEQUENCE [LARGE SCALE GENOMIC DNA]</scope>
    <source>
        <strain evidence="6 7">IBRC-M 10683</strain>
    </source>
</reference>
<feature type="domain" description="HTH lysR-type" evidence="5">
    <location>
        <begin position="1"/>
        <end position="60"/>
    </location>
</feature>
<dbReference type="Pfam" id="PF00126">
    <property type="entry name" value="HTH_1"/>
    <property type="match status" value="1"/>
</dbReference>
<dbReference type="Proteomes" id="UP000183988">
    <property type="component" value="Unassembled WGS sequence"/>
</dbReference>
<evidence type="ECO:0000256" key="2">
    <source>
        <dbReference type="ARBA" id="ARBA00023015"/>
    </source>
</evidence>
<keyword evidence="3 6" id="KW-0238">DNA-binding</keyword>
<dbReference type="Pfam" id="PF03466">
    <property type="entry name" value="LysR_substrate"/>
    <property type="match status" value="1"/>
</dbReference>
<dbReference type="PANTHER" id="PTHR30126">
    <property type="entry name" value="HTH-TYPE TRANSCRIPTIONAL REGULATOR"/>
    <property type="match status" value="1"/>
</dbReference>
<keyword evidence="7" id="KW-1185">Reference proteome</keyword>
<dbReference type="SUPFAM" id="SSF53850">
    <property type="entry name" value="Periplasmic binding protein-like II"/>
    <property type="match status" value="1"/>
</dbReference>
<proteinExistence type="inferred from homology"/>
<dbReference type="CDD" id="cd05466">
    <property type="entry name" value="PBP2_LTTR_substrate"/>
    <property type="match status" value="1"/>
</dbReference>
<evidence type="ECO:0000313" key="6">
    <source>
        <dbReference type="EMBL" id="SHG04829.1"/>
    </source>
</evidence>